<comment type="caution">
    <text evidence="1">The sequence shown here is derived from an EMBL/GenBank/DDBJ whole genome shotgun (WGS) entry which is preliminary data.</text>
</comment>
<reference evidence="1 2" key="1">
    <citation type="journal article" date="2010" name="Vet. Microbiol.">
        <title>Production of haemolysins by strains of the Actinobacillus minor/porcitonsillarum complex.</title>
        <authorList>
            <person name="Arya G."/>
            <person name="Niven D.F."/>
        </authorList>
    </citation>
    <scope>NUCLEOTIDE SEQUENCE [LARGE SCALE GENOMIC DNA]</scope>
    <source>
        <strain evidence="1 2">NM305</strain>
    </source>
</reference>
<dbReference type="PROSITE" id="PS51257">
    <property type="entry name" value="PROKAR_LIPOPROTEIN"/>
    <property type="match status" value="1"/>
</dbReference>
<accession>C5RYU8</accession>
<organism evidence="1 2">
    <name type="scientific">Actinobacillus minor NM305</name>
    <dbReference type="NCBI Taxonomy" id="637911"/>
    <lineage>
        <taxon>Bacteria</taxon>
        <taxon>Pseudomonadati</taxon>
        <taxon>Pseudomonadota</taxon>
        <taxon>Gammaproteobacteria</taxon>
        <taxon>Pasteurellales</taxon>
        <taxon>Pasteurellaceae</taxon>
        <taxon>Actinobacillus</taxon>
    </lineage>
</organism>
<protein>
    <recommendedName>
        <fullName evidence="3">Lipoprotein</fullName>
    </recommendedName>
</protein>
<gene>
    <name evidence="1" type="ORF">AM305_04383</name>
</gene>
<dbReference type="RefSeq" id="WP_005822089.1">
    <property type="nucleotide sequence ID" value="NZ_ACQL01000021.1"/>
</dbReference>
<evidence type="ECO:0000313" key="2">
    <source>
        <dbReference type="Proteomes" id="UP000005532"/>
    </source>
</evidence>
<name>C5RYU8_9PAST</name>
<evidence type="ECO:0000313" key="1">
    <source>
        <dbReference type="EMBL" id="EER48167.1"/>
    </source>
</evidence>
<dbReference type="Proteomes" id="UP000005532">
    <property type="component" value="Unassembled WGS sequence"/>
</dbReference>
<sequence>MDILSKSARSKMSLRWGLPLLASSLIMGCATNSQPTVAKRSILEPVGENAGKVVIFSPAVKNSQSIYKDHKQNVVSLFINDHFLAALSKNHVVTQGLCAGDYKLVARSTNDKLATDNKVIRHSTSTTISVQKNQTSYFELVRKNEKWAIQKIDEKQAEKYKTFFAEDKQFVRRLPESMMQCGLQKK</sequence>
<proteinExistence type="predicted"/>
<dbReference type="EMBL" id="ACQL01000021">
    <property type="protein sequence ID" value="EER48167.1"/>
    <property type="molecule type" value="Genomic_DNA"/>
</dbReference>
<dbReference type="AlphaFoldDB" id="C5RYU8"/>
<evidence type="ECO:0008006" key="3">
    <source>
        <dbReference type="Google" id="ProtNLM"/>
    </source>
</evidence>